<accession>A0A164HM72</accession>
<evidence type="ECO:0000313" key="2">
    <source>
        <dbReference type="EMBL" id="KZS00378.1"/>
    </source>
</evidence>
<evidence type="ECO:0000256" key="1">
    <source>
        <dbReference type="SAM" id="MobiDB-lite"/>
    </source>
</evidence>
<comment type="caution">
    <text evidence="2">The sequence shown here is derived from an EMBL/GenBank/DDBJ whole genome shotgun (WGS) entry which is preliminary data.</text>
</comment>
<keyword evidence="3" id="KW-1185">Reference proteome</keyword>
<name>A0A164HM72_9CRUS</name>
<feature type="non-terminal residue" evidence="2">
    <location>
        <position position="1"/>
    </location>
</feature>
<feature type="compositionally biased region" description="Basic residues" evidence="1">
    <location>
        <begin position="45"/>
        <end position="60"/>
    </location>
</feature>
<feature type="region of interest" description="Disordered" evidence="1">
    <location>
        <begin position="43"/>
        <end position="72"/>
    </location>
</feature>
<dbReference type="Proteomes" id="UP000076858">
    <property type="component" value="Unassembled WGS sequence"/>
</dbReference>
<gene>
    <name evidence="2" type="ORF">APZ42_003322</name>
</gene>
<evidence type="ECO:0000313" key="3">
    <source>
        <dbReference type="Proteomes" id="UP000076858"/>
    </source>
</evidence>
<sequence>ADGAPWREGHVDRLPGGRGHADDLAWADGDECLAADAARRELGHARHPGGRHAARHRRRPVDHGPAGAAVGS</sequence>
<feature type="non-terminal residue" evidence="2">
    <location>
        <position position="72"/>
    </location>
</feature>
<organism evidence="2 3">
    <name type="scientific">Daphnia magna</name>
    <dbReference type="NCBI Taxonomy" id="35525"/>
    <lineage>
        <taxon>Eukaryota</taxon>
        <taxon>Metazoa</taxon>
        <taxon>Ecdysozoa</taxon>
        <taxon>Arthropoda</taxon>
        <taxon>Crustacea</taxon>
        <taxon>Branchiopoda</taxon>
        <taxon>Diplostraca</taxon>
        <taxon>Cladocera</taxon>
        <taxon>Anomopoda</taxon>
        <taxon>Daphniidae</taxon>
        <taxon>Daphnia</taxon>
    </lineage>
</organism>
<dbReference type="EMBL" id="LRGB01010308">
    <property type="protein sequence ID" value="KZS00378.1"/>
    <property type="molecule type" value="Genomic_DNA"/>
</dbReference>
<proteinExistence type="predicted"/>
<protein>
    <submittedName>
        <fullName evidence="2">Iron-sulfur protein NUBPL</fullName>
    </submittedName>
</protein>
<dbReference type="AlphaFoldDB" id="A0A164HM72"/>
<reference evidence="2 3" key="1">
    <citation type="submission" date="2016-03" db="EMBL/GenBank/DDBJ databases">
        <title>EvidentialGene: Evidence-directed Construction of Genes on Genomes.</title>
        <authorList>
            <person name="Gilbert D.G."/>
            <person name="Choi J.-H."/>
            <person name="Mockaitis K."/>
            <person name="Colbourne J."/>
            <person name="Pfrender M."/>
        </authorList>
    </citation>
    <scope>NUCLEOTIDE SEQUENCE [LARGE SCALE GENOMIC DNA]</scope>
    <source>
        <strain evidence="2 3">Xinb3</strain>
        <tissue evidence="2">Complete organism</tissue>
    </source>
</reference>